<organism evidence="3">
    <name type="scientific">Aedes albopictus</name>
    <name type="common">Asian tiger mosquito</name>
    <name type="synonym">Stegomyia albopicta</name>
    <dbReference type="NCBI Taxonomy" id="7160"/>
    <lineage>
        <taxon>Eukaryota</taxon>
        <taxon>Metazoa</taxon>
        <taxon>Ecdysozoa</taxon>
        <taxon>Arthropoda</taxon>
        <taxon>Hexapoda</taxon>
        <taxon>Insecta</taxon>
        <taxon>Pterygota</taxon>
        <taxon>Neoptera</taxon>
        <taxon>Endopterygota</taxon>
        <taxon>Diptera</taxon>
        <taxon>Nematocera</taxon>
        <taxon>Culicoidea</taxon>
        <taxon>Culicidae</taxon>
        <taxon>Culicinae</taxon>
        <taxon>Aedini</taxon>
        <taxon>Aedes</taxon>
        <taxon>Stegomyia</taxon>
    </lineage>
</organism>
<keyword evidence="2" id="KW-0732">Signal</keyword>
<sequence>MISFKAALLGLVVCLALVRFNCIQINLLNCLQFQVHWNHARGGGRASEFRKQLQLLTLQKYAKDQGIEPPAANDTNPMATIRQRLQQKILDDYAQKLGLSNGTSAAGNATTSDSSPSSGSSNSTSNGSGSNSANSNSTSPSSNSGSTNSTSDSSGSNSGNSNSTSTSPSSNSGSSNSTSSSSNSTSSNSGSSNSTGSG</sequence>
<dbReference type="VEuPathDB" id="VectorBase:AALC636_009995"/>
<proteinExistence type="predicted"/>
<feature type="chain" id="PRO_5010866117" evidence="2">
    <location>
        <begin position="21"/>
        <end position="198"/>
    </location>
</feature>
<feature type="compositionally biased region" description="Low complexity" evidence="1">
    <location>
        <begin position="107"/>
        <end position="198"/>
    </location>
</feature>
<name>A0A1W7R7H1_AEDAL</name>
<dbReference type="EMBL" id="GEHC01000541">
    <property type="protein sequence ID" value="JAV47104.1"/>
    <property type="molecule type" value="Transcribed_RNA"/>
</dbReference>
<protein>
    <submittedName>
        <fullName evidence="3">Putative salivary mucin 6</fullName>
    </submittedName>
</protein>
<evidence type="ECO:0000256" key="2">
    <source>
        <dbReference type="SAM" id="SignalP"/>
    </source>
</evidence>
<feature type="signal peptide" evidence="2">
    <location>
        <begin position="1"/>
        <end position="20"/>
    </location>
</feature>
<dbReference type="VEuPathDB" id="VectorBase:AALFPA_045272"/>
<evidence type="ECO:0000313" key="3">
    <source>
        <dbReference type="EMBL" id="JAV47104.1"/>
    </source>
</evidence>
<dbReference type="AlphaFoldDB" id="A0A1W7R7H1"/>
<evidence type="ECO:0000256" key="1">
    <source>
        <dbReference type="SAM" id="MobiDB-lite"/>
    </source>
</evidence>
<accession>A0A1W7R7H1</accession>
<feature type="region of interest" description="Disordered" evidence="1">
    <location>
        <begin position="101"/>
        <end position="198"/>
    </location>
</feature>
<reference evidence="3" key="1">
    <citation type="submission" date="2016-03" db="EMBL/GenBank/DDBJ databases">
        <title>RNAseq analyses of the sensorial organs of adult female Aedes albopictus.</title>
        <authorList>
            <person name="Fabrizio L."/>
            <person name="Ribeiro J.M."/>
            <person name="Arca B."/>
        </authorList>
    </citation>
    <scope>NUCLEOTIDE SEQUENCE</scope>
</reference>